<dbReference type="KEGG" id="ffu:CLAFUR5_11643"/>
<keyword evidence="3" id="KW-1185">Reference proteome</keyword>
<evidence type="ECO:0000313" key="2">
    <source>
        <dbReference type="EMBL" id="UJO21348.1"/>
    </source>
</evidence>
<evidence type="ECO:0000313" key="3">
    <source>
        <dbReference type="Proteomes" id="UP000756132"/>
    </source>
</evidence>
<reference evidence="2" key="2">
    <citation type="journal article" date="2022" name="Microb. Genom.">
        <title>A chromosome-scale genome assembly of the tomato pathogen Cladosporium fulvum reveals a compartmentalized genome architecture and the presence of a dispensable chromosome.</title>
        <authorList>
            <person name="Zaccaron A.Z."/>
            <person name="Chen L.H."/>
            <person name="Samaras A."/>
            <person name="Stergiopoulos I."/>
        </authorList>
    </citation>
    <scope>NUCLEOTIDE SEQUENCE</scope>
    <source>
        <strain evidence="2">Race5_Kim</strain>
    </source>
</reference>
<accession>A0A9Q8PF49</accession>
<keyword evidence="1" id="KW-0732">Signal</keyword>
<gene>
    <name evidence="2" type="ORF">CLAFUR5_11643</name>
</gene>
<dbReference type="RefSeq" id="XP_047765714.1">
    <property type="nucleotide sequence ID" value="XM_047910791.1"/>
</dbReference>
<proteinExistence type="predicted"/>
<reference evidence="2" key="1">
    <citation type="submission" date="2021-12" db="EMBL/GenBank/DDBJ databases">
        <authorList>
            <person name="Zaccaron A."/>
            <person name="Stergiopoulos I."/>
        </authorList>
    </citation>
    <scope>NUCLEOTIDE SEQUENCE</scope>
    <source>
        <strain evidence="2">Race5_Kim</strain>
    </source>
</reference>
<evidence type="ECO:0000256" key="1">
    <source>
        <dbReference type="SAM" id="SignalP"/>
    </source>
</evidence>
<name>A0A9Q8PF49_PASFU</name>
<dbReference type="EMBL" id="CP090170">
    <property type="protein sequence ID" value="UJO21348.1"/>
    <property type="molecule type" value="Genomic_DNA"/>
</dbReference>
<dbReference type="Proteomes" id="UP000756132">
    <property type="component" value="Chromosome 8"/>
</dbReference>
<protein>
    <submittedName>
        <fullName evidence="2">Uncharacterized protein</fullName>
    </submittedName>
</protein>
<dbReference type="AlphaFoldDB" id="A0A9Q8PF49"/>
<feature type="chain" id="PRO_5040251988" evidence="1">
    <location>
        <begin position="20"/>
        <end position="124"/>
    </location>
</feature>
<organism evidence="2 3">
    <name type="scientific">Passalora fulva</name>
    <name type="common">Tomato leaf mold</name>
    <name type="synonym">Cladosporium fulvum</name>
    <dbReference type="NCBI Taxonomy" id="5499"/>
    <lineage>
        <taxon>Eukaryota</taxon>
        <taxon>Fungi</taxon>
        <taxon>Dikarya</taxon>
        <taxon>Ascomycota</taxon>
        <taxon>Pezizomycotina</taxon>
        <taxon>Dothideomycetes</taxon>
        <taxon>Dothideomycetidae</taxon>
        <taxon>Mycosphaerellales</taxon>
        <taxon>Mycosphaerellaceae</taxon>
        <taxon>Fulvia</taxon>
    </lineage>
</organism>
<feature type="signal peptide" evidence="1">
    <location>
        <begin position="1"/>
        <end position="19"/>
    </location>
</feature>
<sequence>MLGLRTIAISLAAVSSALAVPLENVQQQHKSDAVIQPTDESGDLYRRQFPGLSGADVEIMKDASKAGIWFAEHCAPAIIKANFTGGKPQYDGWKEKFMCPVIAKTFRHLLPFDLPGDLMVPAPF</sequence>
<dbReference type="GeneID" id="71991521"/>